<name>A0ABS8EC43_9ACTN</name>
<organism evidence="1 2">
    <name type="scientific">Streptomyces flavotricini</name>
    <dbReference type="NCBI Taxonomy" id="66888"/>
    <lineage>
        <taxon>Bacteria</taxon>
        <taxon>Bacillati</taxon>
        <taxon>Actinomycetota</taxon>
        <taxon>Actinomycetes</taxon>
        <taxon>Kitasatosporales</taxon>
        <taxon>Streptomycetaceae</taxon>
        <taxon>Streptomyces</taxon>
    </lineage>
</organism>
<protein>
    <recommendedName>
        <fullName evidence="3">Crystallin</fullName>
    </recommendedName>
</protein>
<evidence type="ECO:0000313" key="1">
    <source>
        <dbReference type="EMBL" id="MCC0098720.1"/>
    </source>
</evidence>
<keyword evidence="2" id="KW-1185">Reference proteome</keyword>
<gene>
    <name evidence="1" type="ORF">K7B10_28900</name>
</gene>
<evidence type="ECO:0008006" key="3">
    <source>
        <dbReference type="Google" id="ProtNLM"/>
    </source>
</evidence>
<evidence type="ECO:0000313" key="2">
    <source>
        <dbReference type="Proteomes" id="UP001520654"/>
    </source>
</evidence>
<reference evidence="1 2" key="1">
    <citation type="submission" date="2021-08" db="EMBL/GenBank/DDBJ databases">
        <title>Genomic Architecture of Streptomyces flavotricini NGL1 and Streptomyces erythrochromogenes HMS4 With Differential Plant Beneficial attributes and laccase production capabilities.</title>
        <authorList>
            <person name="Salwan R."/>
            <person name="Kaur R."/>
            <person name="Sharma V."/>
        </authorList>
    </citation>
    <scope>NUCLEOTIDE SEQUENCE [LARGE SCALE GENOMIC DNA]</scope>
    <source>
        <strain evidence="1 2">NGL1</strain>
    </source>
</reference>
<comment type="caution">
    <text evidence="1">The sequence shown here is derived from an EMBL/GenBank/DDBJ whole genome shotgun (WGS) entry which is preliminary data.</text>
</comment>
<dbReference type="EMBL" id="JAINUL010000001">
    <property type="protein sequence ID" value="MCC0098720.1"/>
    <property type="molecule type" value="Genomic_DNA"/>
</dbReference>
<dbReference type="Proteomes" id="UP001520654">
    <property type="component" value="Unassembled WGS sequence"/>
</dbReference>
<proteinExistence type="predicted"/>
<dbReference type="RefSeq" id="WP_229340575.1">
    <property type="nucleotide sequence ID" value="NZ_JAINUL010000001.1"/>
</dbReference>
<accession>A0ABS8EC43</accession>
<sequence length="122" mass="14065">MSTTTPNANANTTTLWRPTGPVELDLVAALDWRAWPPRLPEQPIFYPVLNEEYAIRIARDWNVKHDGAGFVTRFEVDTEFLARYPVRRAGGETILELWVPAEELDEFNAHIAGRIEVVREYR</sequence>